<evidence type="ECO:0000313" key="2">
    <source>
        <dbReference type="Proteomes" id="UP001078443"/>
    </source>
</evidence>
<dbReference type="InterPro" id="IPR013785">
    <property type="entry name" value="Aldolase_TIM"/>
</dbReference>
<gene>
    <name evidence="1" type="ORF">OW763_02715</name>
</gene>
<dbReference type="PIRSF" id="PIRSF016897">
    <property type="entry name" value="GlpP"/>
    <property type="match status" value="1"/>
</dbReference>
<name>A0ABT4CWR7_9CLOT</name>
<keyword evidence="2" id="KW-1185">Reference proteome</keyword>
<dbReference type="PANTHER" id="PTHR35787">
    <property type="entry name" value="GLYCEROL UPTAKE OPERON ANTITERMINATOR REGULATORY PROTEIN"/>
    <property type="match status" value="1"/>
</dbReference>
<protein>
    <submittedName>
        <fullName evidence="1">Glycerol-3-phosphate responsive antiterminator</fullName>
    </submittedName>
</protein>
<evidence type="ECO:0000313" key="1">
    <source>
        <dbReference type="EMBL" id="MCY6483267.1"/>
    </source>
</evidence>
<reference evidence="1" key="1">
    <citation type="submission" date="2022-12" db="EMBL/GenBank/DDBJ databases">
        <authorList>
            <person name="Wang J."/>
        </authorList>
    </citation>
    <scope>NUCLEOTIDE SEQUENCE</scope>
    <source>
        <strain evidence="1">HY-45-18</strain>
    </source>
</reference>
<dbReference type="InterPro" id="IPR006699">
    <property type="entry name" value="GlpP"/>
</dbReference>
<dbReference type="PANTHER" id="PTHR35787:SF1">
    <property type="entry name" value="GLYCEROL UPTAKE OPERON ANTITERMINATOR REGULATORY PROTEIN"/>
    <property type="match status" value="1"/>
</dbReference>
<dbReference type="Pfam" id="PF04309">
    <property type="entry name" value="G3P_antiterm"/>
    <property type="match status" value="1"/>
</dbReference>
<dbReference type="EMBL" id="JAPQER010000001">
    <property type="protein sequence ID" value="MCY6483267.1"/>
    <property type="molecule type" value="Genomic_DNA"/>
</dbReference>
<dbReference type="RefSeq" id="WP_268039522.1">
    <property type="nucleotide sequence ID" value="NZ_JAPQER010000001.1"/>
</dbReference>
<organism evidence="1 2">
    <name type="scientific">Clostridium aestuarii</name>
    <dbReference type="NCBI Taxonomy" id="338193"/>
    <lineage>
        <taxon>Bacteria</taxon>
        <taxon>Bacillati</taxon>
        <taxon>Bacillota</taxon>
        <taxon>Clostridia</taxon>
        <taxon>Eubacteriales</taxon>
        <taxon>Clostridiaceae</taxon>
        <taxon>Clostridium</taxon>
    </lineage>
</organism>
<dbReference type="SUPFAM" id="SSF110391">
    <property type="entry name" value="GlpP-like"/>
    <property type="match status" value="1"/>
</dbReference>
<dbReference type="Gene3D" id="3.20.20.70">
    <property type="entry name" value="Aldolase class I"/>
    <property type="match status" value="1"/>
</dbReference>
<sequence>MKQWEETLIENPVVAAIRKDNDLQRVIESEVKVVFILYGNIINISSICKKLKDNNKIVFIHVDFIEGLRGDHAGIDFIKEHVQPSGIITTKLSNVKYAKKIGLLTILRIFLIDSLSLQTGIKNLKEILPSAVEIMPGIANKIIKNIKKEVKIPVIAGGLIESKKDVIDALSGGAIAVSTSKYDLLSL</sequence>
<accession>A0ABT4CWR7</accession>
<proteinExistence type="predicted"/>
<dbReference type="Proteomes" id="UP001078443">
    <property type="component" value="Unassembled WGS sequence"/>
</dbReference>
<comment type="caution">
    <text evidence="1">The sequence shown here is derived from an EMBL/GenBank/DDBJ whole genome shotgun (WGS) entry which is preliminary data.</text>
</comment>